<dbReference type="Proteomes" id="UP000003457">
    <property type="component" value="Unassembled WGS sequence"/>
</dbReference>
<name>A0AB72YYR4_9BIFI</name>
<dbReference type="EMBL" id="AEHJ01000032">
    <property type="protein sequence ID" value="EFO76925.1"/>
    <property type="molecule type" value="Genomic_DNA"/>
</dbReference>
<gene>
    <name evidence="1" type="ORF">HMPREF9003_0719</name>
</gene>
<comment type="caution">
    <text evidence="1">The sequence shown here is derived from an EMBL/GenBank/DDBJ whole genome shotgun (WGS) entry which is preliminary data.</text>
</comment>
<evidence type="ECO:0000313" key="1">
    <source>
        <dbReference type="EMBL" id="EFO76925.1"/>
    </source>
</evidence>
<protein>
    <submittedName>
        <fullName evidence="1">Uncharacterized protein</fullName>
    </submittedName>
</protein>
<evidence type="ECO:0000313" key="2">
    <source>
        <dbReference type="Proteomes" id="UP000003457"/>
    </source>
</evidence>
<proteinExistence type="predicted"/>
<sequence>MILQSADADGAVSVGRLDFCVHMAKVRENEAVRFVLDTINR</sequence>
<reference evidence="1 2" key="1">
    <citation type="submission" date="2010-10" db="EMBL/GenBank/DDBJ databases">
        <authorList>
            <person name="Durkin A.S."/>
            <person name="Madupu R."/>
            <person name="Torralba M."/>
            <person name="Gillis M."/>
            <person name="Methe B."/>
            <person name="Sutton G."/>
            <person name="Nelson K.E."/>
        </authorList>
    </citation>
    <scope>NUCLEOTIDE SEQUENCE [LARGE SCALE GENOMIC DNA]</scope>
    <source>
        <strain evidence="1 2">JCVIHMP022</strain>
    </source>
</reference>
<organism evidence="1 2">
    <name type="scientific">Bifidobacterium dentium JCVIHMP022</name>
    <dbReference type="NCBI Taxonomy" id="553191"/>
    <lineage>
        <taxon>Bacteria</taxon>
        <taxon>Bacillati</taxon>
        <taxon>Actinomycetota</taxon>
        <taxon>Actinomycetes</taxon>
        <taxon>Bifidobacteriales</taxon>
        <taxon>Bifidobacteriaceae</taxon>
        <taxon>Bifidobacterium</taxon>
    </lineage>
</organism>
<dbReference type="AlphaFoldDB" id="A0AB72YYR4"/>
<accession>A0AB72YYR4</accession>